<feature type="region of interest" description="Disordered" evidence="2">
    <location>
        <begin position="267"/>
        <end position="295"/>
    </location>
</feature>
<proteinExistence type="inferred from homology"/>
<dbReference type="SUPFAM" id="SSF63748">
    <property type="entry name" value="Tudor/PWWP/MBT"/>
    <property type="match status" value="1"/>
</dbReference>
<dbReference type="Gene3D" id="6.10.300.20">
    <property type="match status" value="1"/>
</dbReference>
<feature type="compositionally biased region" description="Basic residues" evidence="2">
    <location>
        <begin position="121"/>
        <end position="143"/>
    </location>
</feature>
<dbReference type="Pfam" id="PF20887">
    <property type="entry name" value="PWP3A-B_N"/>
    <property type="match status" value="1"/>
</dbReference>
<feature type="region of interest" description="Disordered" evidence="2">
    <location>
        <begin position="314"/>
        <end position="358"/>
    </location>
</feature>
<gene>
    <name evidence="6" type="ORF">Cadr_000002517</name>
</gene>
<feature type="compositionally biased region" description="Basic and acidic residues" evidence="2">
    <location>
        <begin position="157"/>
        <end position="168"/>
    </location>
</feature>
<dbReference type="InterPro" id="IPR040263">
    <property type="entry name" value="PWP3A_3B_4"/>
</dbReference>
<evidence type="ECO:0000313" key="7">
    <source>
        <dbReference type="Proteomes" id="UP000299084"/>
    </source>
</evidence>
<evidence type="ECO:0000256" key="1">
    <source>
        <dbReference type="ARBA" id="ARBA00008188"/>
    </source>
</evidence>
<evidence type="ECO:0000259" key="3">
    <source>
        <dbReference type="Pfam" id="PF20884"/>
    </source>
</evidence>
<organism evidence="6 7">
    <name type="scientific">Camelus dromedarius</name>
    <name type="common">Dromedary</name>
    <name type="synonym">Arabian camel</name>
    <dbReference type="NCBI Taxonomy" id="9838"/>
    <lineage>
        <taxon>Eukaryota</taxon>
        <taxon>Metazoa</taxon>
        <taxon>Chordata</taxon>
        <taxon>Craniata</taxon>
        <taxon>Vertebrata</taxon>
        <taxon>Euteleostomi</taxon>
        <taxon>Mammalia</taxon>
        <taxon>Eutheria</taxon>
        <taxon>Laurasiatheria</taxon>
        <taxon>Artiodactyla</taxon>
        <taxon>Tylopoda</taxon>
        <taxon>Camelidae</taxon>
        <taxon>Camelus</taxon>
    </lineage>
</organism>
<dbReference type="InterPro" id="IPR048765">
    <property type="entry name" value="PWP3A_3B_4_N"/>
</dbReference>
<comment type="similarity">
    <text evidence="1">Belongs to the PWWP3A family.</text>
</comment>
<accession>A0A5N4C171</accession>
<feature type="region of interest" description="Disordered" evidence="2">
    <location>
        <begin position="102"/>
        <end position="215"/>
    </location>
</feature>
<dbReference type="EMBL" id="JWIN03000037">
    <property type="protein sequence ID" value="KAB1252608.1"/>
    <property type="molecule type" value="Genomic_DNA"/>
</dbReference>
<evidence type="ECO:0000259" key="5">
    <source>
        <dbReference type="Pfam" id="PF20887"/>
    </source>
</evidence>
<dbReference type="PANTHER" id="PTHR31333:SF2">
    <property type="entry name" value="PWWP DOMAIN-CONTAINING DNA REPAIR FACTOR 4"/>
    <property type="match status" value="1"/>
</dbReference>
<feature type="compositionally biased region" description="Basic and acidic residues" evidence="2">
    <location>
        <begin position="199"/>
        <end position="212"/>
    </location>
</feature>
<feature type="domain" description="PWWP" evidence="4">
    <location>
        <begin position="512"/>
        <end position="652"/>
    </location>
</feature>
<dbReference type="InterPro" id="IPR048795">
    <property type="entry name" value="PWP3A_3B_4_C"/>
</dbReference>
<evidence type="ECO:0000259" key="4">
    <source>
        <dbReference type="Pfam" id="PF20886"/>
    </source>
</evidence>
<dbReference type="CDD" id="cd06080">
    <property type="entry name" value="PWWP_MUM1-like"/>
    <property type="match status" value="1"/>
</dbReference>
<dbReference type="Proteomes" id="UP000299084">
    <property type="component" value="Unassembled WGS sequence"/>
</dbReference>
<dbReference type="AlphaFoldDB" id="A0A5N4C171"/>
<name>A0A5N4C171_CAMDR</name>
<sequence length="667" mass="74591">MMDAEYVLCNWKGHFWPAKVLSRSKTSAGNKRERAFPLEVQILSVDENVKVKSTDIKALNESQIESITSSLAALSKTSVPPGEEVAYRSALTAAQELLNQRANLGPVRASGAPESTTRSPRGPKKRPRKKYQKPRRHFLRSPRKRENPKSPLVRRSKREDAPDHDKLQVHTTIGCIPRERQTEPSGSSSMCPNFPPLPEDDHKKEGREESDTSRVMSLPCTVREEGTGAEGGGVLPSLPPGFLPTVRMAREVFCAQALAVSAEGATFSGTAKDPGQGTWNPGLEGEAAASSGPKPRLRYSLRLASRKRKLQVPEFEGGLQESQPSVDSEASSPTSAAEKGVGEATGQPPSLASPQEPSPIERGMMVWFKFQNHPFWPAVVKSVSQTEQTARVLLIEANMHSERSGIRVPLRRLKHLDCKGKERLVKRAGKLYGQGVNWCFSLISHYREGLGRGTFAGSFLDYYAADVSYPMRKAIQEGDLEIEFPKVNYADLEDSEEETSLGGKRPCKKILPDRMRAAWDRANQKLVDFIVKRKGADHHLLDIVKGRKQSRWLTSYLNSNRYVICVETYLEDEDQLDAVVGHLQEIYKQVDKKVLALTRDDKVSFVLEVLLPEAIICSLAALDGLDYKEAEAKYLRGPPVHYREKELFDENILKEMRRRSARRSRVK</sequence>
<feature type="domain" description="PWWP" evidence="5">
    <location>
        <begin position="6"/>
        <end position="100"/>
    </location>
</feature>
<feature type="compositionally biased region" description="Polar residues" evidence="2">
    <location>
        <begin position="320"/>
        <end position="335"/>
    </location>
</feature>
<feature type="domain" description="MUM1-like PWWP" evidence="3">
    <location>
        <begin position="361"/>
        <end position="439"/>
    </location>
</feature>
<protein>
    <submittedName>
        <fullName evidence="6">PWWP domain-containing protein MUM1L1</fullName>
    </submittedName>
</protein>
<reference evidence="6 7" key="1">
    <citation type="journal article" date="2019" name="Mol. Ecol. Resour.">
        <title>Improving Illumina assemblies with Hi-C and long reads: an example with the North African dromedary.</title>
        <authorList>
            <person name="Elbers J.P."/>
            <person name="Rogers M.F."/>
            <person name="Perelman P.L."/>
            <person name="Proskuryakova A.A."/>
            <person name="Serdyukova N.A."/>
            <person name="Johnson W.E."/>
            <person name="Horin P."/>
            <person name="Corander J."/>
            <person name="Murphy D."/>
            <person name="Burger P.A."/>
        </authorList>
    </citation>
    <scope>NUCLEOTIDE SEQUENCE [LARGE SCALE GENOMIC DNA]</scope>
    <source>
        <strain evidence="6">Drom800</strain>
        <tissue evidence="6">Blood</tissue>
    </source>
</reference>
<evidence type="ECO:0000256" key="2">
    <source>
        <dbReference type="SAM" id="MobiDB-lite"/>
    </source>
</evidence>
<dbReference type="InterPro" id="IPR035504">
    <property type="entry name" value="MUM1-like_PWWP"/>
</dbReference>
<keyword evidence="7" id="KW-1185">Reference proteome</keyword>
<dbReference type="PANTHER" id="PTHR31333">
    <property type="entry name" value="PWWP DOMAIN-CONTAINING DNA REPAIR FACTOR 3 FAMILY MEMBER"/>
    <property type="match status" value="1"/>
</dbReference>
<evidence type="ECO:0000313" key="6">
    <source>
        <dbReference type="EMBL" id="KAB1252608.1"/>
    </source>
</evidence>
<dbReference type="Pfam" id="PF20886">
    <property type="entry name" value="PWP3A-B_C"/>
    <property type="match status" value="1"/>
</dbReference>
<dbReference type="FunFam" id="2.30.30.140:FF:000063">
    <property type="entry name" value="PWWP domain-containing DNA repair factor 3A"/>
    <property type="match status" value="1"/>
</dbReference>
<dbReference type="Gene3D" id="2.30.30.140">
    <property type="match status" value="1"/>
</dbReference>
<dbReference type="Pfam" id="PF20884">
    <property type="entry name" value="MUM1-like_PWWP"/>
    <property type="match status" value="1"/>
</dbReference>
<comment type="caution">
    <text evidence="6">The sequence shown here is derived from an EMBL/GenBank/DDBJ whole genome shotgun (WGS) entry which is preliminary data.</text>
</comment>